<dbReference type="AlphaFoldDB" id="A0A6C0HY87"/>
<protein>
    <submittedName>
        <fullName evidence="1">Uncharacterized protein</fullName>
    </submittedName>
</protein>
<dbReference type="EMBL" id="MN740041">
    <property type="protein sequence ID" value="QHT85489.1"/>
    <property type="molecule type" value="Genomic_DNA"/>
</dbReference>
<organism evidence="1">
    <name type="scientific">viral metagenome</name>
    <dbReference type="NCBI Taxonomy" id="1070528"/>
    <lineage>
        <taxon>unclassified sequences</taxon>
        <taxon>metagenomes</taxon>
        <taxon>organismal metagenomes</taxon>
    </lineage>
</organism>
<accession>A0A6C0HY87</accession>
<name>A0A6C0HY87_9ZZZZ</name>
<evidence type="ECO:0000313" key="1">
    <source>
        <dbReference type="EMBL" id="QHT85489.1"/>
    </source>
</evidence>
<proteinExistence type="predicted"/>
<sequence>MLIPGKEYEIPGKTLYRGTFKHYVDKLAYFEPLYAIIKYERTPTLDWEKAVTVQNVQAVQIMERYKKDDVFFYIGACSFDRSFLQYKGDPLYFLERWARFDISDLYDNPYHFFYEWWNGKIDPYTMCPPKIKNNRVEQCEKKFSKPGKKVQSLGQYFHDQRLFKKIETP</sequence>
<reference evidence="1" key="1">
    <citation type="journal article" date="2020" name="Nature">
        <title>Giant virus diversity and host interactions through global metagenomics.</title>
        <authorList>
            <person name="Schulz F."/>
            <person name="Roux S."/>
            <person name="Paez-Espino D."/>
            <person name="Jungbluth S."/>
            <person name="Walsh D.A."/>
            <person name="Denef V.J."/>
            <person name="McMahon K.D."/>
            <person name="Konstantinidis K.T."/>
            <person name="Eloe-Fadrosh E.A."/>
            <person name="Kyrpides N.C."/>
            <person name="Woyke T."/>
        </authorList>
    </citation>
    <scope>NUCLEOTIDE SEQUENCE</scope>
    <source>
        <strain evidence="1">GVMAG-M-3300023184-17</strain>
    </source>
</reference>